<proteinExistence type="predicted"/>
<dbReference type="Proteomes" id="UP000053342">
    <property type="component" value="Unassembled WGS sequence"/>
</dbReference>
<dbReference type="EMBL" id="KN847339">
    <property type="protein sequence ID" value="KIW39790.1"/>
    <property type="molecule type" value="Genomic_DNA"/>
</dbReference>
<keyword evidence="3" id="KW-1185">Reference proteome</keyword>
<reference evidence="2 3" key="1">
    <citation type="submission" date="2015-01" db="EMBL/GenBank/DDBJ databases">
        <title>The Genome Sequence of Exophiala oligosperma CBS72588.</title>
        <authorList>
            <consortium name="The Broad Institute Genomics Platform"/>
            <person name="Cuomo C."/>
            <person name="de Hoog S."/>
            <person name="Gorbushina A."/>
            <person name="Stielow B."/>
            <person name="Teixiera M."/>
            <person name="Abouelleil A."/>
            <person name="Chapman S.B."/>
            <person name="Priest M."/>
            <person name="Young S.K."/>
            <person name="Wortman J."/>
            <person name="Nusbaum C."/>
            <person name="Birren B."/>
        </authorList>
    </citation>
    <scope>NUCLEOTIDE SEQUENCE [LARGE SCALE GENOMIC DNA]</scope>
    <source>
        <strain evidence="2 3">CBS 72588</strain>
    </source>
</reference>
<feature type="compositionally biased region" description="Basic and acidic residues" evidence="1">
    <location>
        <begin position="110"/>
        <end position="123"/>
    </location>
</feature>
<gene>
    <name evidence="2" type="ORF">PV06_08374</name>
</gene>
<dbReference type="HOGENOM" id="CLU_1713271_0_0_1"/>
<accession>A0A0D2DBC6</accession>
<evidence type="ECO:0000256" key="1">
    <source>
        <dbReference type="SAM" id="MobiDB-lite"/>
    </source>
</evidence>
<protein>
    <submittedName>
        <fullName evidence="2">Uncharacterized protein</fullName>
    </submittedName>
</protein>
<evidence type="ECO:0000313" key="3">
    <source>
        <dbReference type="Proteomes" id="UP000053342"/>
    </source>
</evidence>
<name>A0A0D2DBC6_9EURO</name>
<sequence length="153" mass="16802">MCQYWIVDYPCCHIRTQLHKCHQWQDCKDFRLRTVYTPSGIRCAWCEKSHPQKFRDEDGELHTMGSRDFTYETSESGKPGDVHAERILGPKLKDIVEWLTGTEPASNGGDGDRAGEGDRDGGDGRGGGGGDDDENAAAAAAAITCTTPAKRLN</sequence>
<organism evidence="2 3">
    <name type="scientific">Exophiala oligosperma</name>
    <dbReference type="NCBI Taxonomy" id="215243"/>
    <lineage>
        <taxon>Eukaryota</taxon>
        <taxon>Fungi</taxon>
        <taxon>Dikarya</taxon>
        <taxon>Ascomycota</taxon>
        <taxon>Pezizomycotina</taxon>
        <taxon>Eurotiomycetes</taxon>
        <taxon>Chaetothyriomycetidae</taxon>
        <taxon>Chaetothyriales</taxon>
        <taxon>Herpotrichiellaceae</taxon>
        <taxon>Exophiala</taxon>
    </lineage>
</organism>
<dbReference type="GeneID" id="27360448"/>
<feature type="region of interest" description="Disordered" evidence="1">
    <location>
        <begin position="98"/>
        <end position="135"/>
    </location>
</feature>
<dbReference type="VEuPathDB" id="FungiDB:PV06_08374"/>
<dbReference type="RefSeq" id="XP_016260006.1">
    <property type="nucleotide sequence ID" value="XM_016409698.1"/>
</dbReference>
<evidence type="ECO:0000313" key="2">
    <source>
        <dbReference type="EMBL" id="KIW39790.1"/>
    </source>
</evidence>
<dbReference type="AlphaFoldDB" id="A0A0D2DBC6"/>